<dbReference type="EMBL" id="CAJQZP010000312">
    <property type="protein sequence ID" value="CAG4956243.1"/>
    <property type="molecule type" value="Genomic_DNA"/>
</dbReference>
<organism evidence="2 3">
    <name type="scientific">Parnassius apollo</name>
    <name type="common">Apollo butterfly</name>
    <name type="synonym">Papilio apollo</name>
    <dbReference type="NCBI Taxonomy" id="110799"/>
    <lineage>
        <taxon>Eukaryota</taxon>
        <taxon>Metazoa</taxon>
        <taxon>Ecdysozoa</taxon>
        <taxon>Arthropoda</taxon>
        <taxon>Hexapoda</taxon>
        <taxon>Insecta</taxon>
        <taxon>Pterygota</taxon>
        <taxon>Neoptera</taxon>
        <taxon>Endopterygota</taxon>
        <taxon>Lepidoptera</taxon>
        <taxon>Glossata</taxon>
        <taxon>Ditrysia</taxon>
        <taxon>Papilionoidea</taxon>
        <taxon>Papilionidae</taxon>
        <taxon>Parnassiinae</taxon>
        <taxon>Parnassini</taxon>
        <taxon>Parnassius</taxon>
        <taxon>Parnassius</taxon>
    </lineage>
</organism>
<comment type="caution">
    <text evidence="2">The sequence shown here is derived from an EMBL/GenBank/DDBJ whole genome shotgun (WGS) entry which is preliminary data.</text>
</comment>
<proteinExistence type="predicted"/>
<evidence type="ECO:0000313" key="3">
    <source>
        <dbReference type="Proteomes" id="UP000691718"/>
    </source>
</evidence>
<keyword evidence="3" id="KW-1185">Reference proteome</keyword>
<evidence type="ECO:0000313" key="2">
    <source>
        <dbReference type="EMBL" id="CAG4956243.1"/>
    </source>
</evidence>
<dbReference type="Proteomes" id="UP000691718">
    <property type="component" value="Unassembled WGS sequence"/>
</dbReference>
<gene>
    <name evidence="2" type="ORF">PAPOLLO_LOCUS5503</name>
</gene>
<evidence type="ECO:0000256" key="1">
    <source>
        <dbReference type="SAM" id="MobiDB-lite"/>
    </source>
</evidence>
<accession>A0A8S3WFC0</accession>
<protein>
    <submittedName>
        <fullName evidence="2">(apollo) hypothetical protein</fullName>
    </submittedName>
</protein>
<dbReference type="AlphaFoldDB" id="A0A8S3WFC0"/>
<reference evidence="2" key="1">
    <citation type="submission" date="2021-04" db="EMBL/GenBank/DDBJ databases">
        <authorList>
            <person name="Tunstrom K."/>
        </authorList>
    </citation>
    <scope>NUCLEOTIDE SEQUENCE</scope>
</reference>
<feature type="region of interest" description="Disordered" evidence="1">
    <location>
        <begin position="42"/>
        <end position="67"/>
    </location>
</feature>
<sequence>MAMKVQRDHFLTRPDPEAGFFKMSYEANERRLQELLENCSSASSCDSESEEEIDNVSQRSEESDSEQ</sequence>
<name>A0A8S3WFC0_PARAO</name>